<keyword evidence="2" id="KW-1185">Reference proteome</keyword>
<dbReference type="Proteomes" id="UP000320762">
    <property type="component" value="Unassembled WGS sequence"/>
</dbReference>
<comment type="caution">
    <text evidence="1">The sequence shown here is derived from an EMBL/GenBank/DDBJ whole genome shotgun (WGS) entry which is preliminary data.</text>
</comment>
<dbReference type="EMBL" id="VDMD01000040">
    <property type="protein sequence ID" value="TRM58002.1"/>
    <property type="molecule type" value="Genomic_DNA"/>
</dbReference>
<dbReference type="AlphaFoldDB" id="A0A550BZL9"/>
<protein>
    <submittedName>
        <fullName evidence="1">Uncharacterized protein</fullName>
    </submittedName>
</protein>
<proteinExistence type="predicted"/>
<reference evidence="1 2" key="1">
    <citation type="journal article" date="2019" name="New Phytol.">
        <title>Comparative genomics reveals unique wood-decay strategies and fruiting body development in the Schizophyllaceae.</title>
        <authorList>
            <person name="Almasi E."/>
            <person name="Sahu N."/>
            <person name="Krizsan K."/>
            <person name="Balint B."/>
            <person name="Kovacs G.M."/>
            <person name="Kiss B."/>
            <person name="Cseklye J."/>
            <person name="Drula E."/>
            <person name="Henrissat B."/>
            <person name="Nagy I."/>
            <person name="Chovatia M."/>
            <person name="Adam C."/>
            <person name="LaButti K."/>
            <person name="Lipzen A."/>
            <person name="Riley R."/>
            <person name="Grigoriev I.V."/>
            <person name="Nagy L.G."/>
        </authorList>
    </citation>
    <scope>NUCLEOTIDE SEQUENCE [LARGE SCALE GENOMIC DNA]</scope>
    <source>
        <strain evidence="1 2">NL-1724</strain>
    </source>
</reference>
<sequence length="347" mass="39411">MPRSPEGPADIKALLKIPFSFENQAWITRTLNMTFLMAFQVNDFIVKRTMRKEFLHAAKTGRPTLNPRRDVACAAQDLTSVLARLLKSDSFLVRQLISNIRDRLVWVNALGDMQHLLDALVLIHQGEPPNSAEAALAFMGRFDFLFDDPSNFDLTVLAFDFHPHEPFAAELPYKGALLLWEVSKAAAIHALLFLYCAWVPKFDNTLVDMLAVLVLYVLLETVLRSRRSWVELWDYSTDYPDSRDVREAEDALVRLQLHARHLVLGWQMLQYVGRSMMVLTSPETLRPALPGQMRSDVMDETGAHVDCIGCELDAALSNLPAVDADAIRTLSEERYPIMREGRDNARE</sequence>
<gene>
    <name evidence="1" type="ORF">BD626DRAFT_203703</name>
</gene>
<evidence type="ECO:0000313" key="2">
    <source>
        <dbReference type="Proteomes" id="UP000320762"/>
    </source>
</evidence>
<accession>A0A550BZL9</accession>
<evidence type="ECO:0000313" key="1">
    <source>
        <dbReference type="EMBL" id="TRM58002.1"/>
    </source>
</evidence>
<organism evidence="1 2">
    <name type="scientific">Schizophyllum amplum</name>
    <dbReference type="NCBI Taxonomy" id="97359"/>
    <lineage>
        <taxon>Eukaryota</taxon>
        <taxon>Fungi</taxon>
        <taxon>Dikarya</taxon>
        <taxon>Basidiomycota</taxon>
        <taxon>Agaricomycotina</taxon>
        <taxon>Agaricomycetes</taxon>
        <taxon>Agaricomycetidae</taxon>
        <taxon>Agaricales</taxon>
        <taxon>Schizophyllaceae</taxon>
        <taxon>Schizophyllum</taxon>
    </lineage>
</organism>
<name>A0A550BZL9_9AGAR</name>